<dbReference type="InterPro" id="IPR005322">
    <property type="entry name" value="Peptidase_C69"/>
</dbReference>
<gene>
    <name evidence="2" type="ORF">PYX00_004541</name>
</gene>
<reference evidence="2" key="1">
    <citation type="journal article" date="2024" name="Gigascience">
        <title>Chromosome-level genome of the poultry shaft louse Menopon gallinae provides insight into the host-switching and adaptive evolution of parasitic lice.</title>
        <authorList>
            <person name="Xu Y."/>
            <person name="Ma L."/>
            <person name="Liu S."/>
            <person name="Liang Y."/>
            <person name="Liu Q."/>
            <person name="He Z."/>
            <person name="Tian L."/>
            <person name="Duan Y."/>
            <person name="Cai W."/>
            <person name="Li H."/>
            <person name="Song F."/>
        </authorList>
    </citation>
    <scope>NUCLEOTIDE SEQUENCE</scope>
    <source>
        <strain evidence="2">Cailab_2023a</strain>
    </source>
</reference>
<organism evidence="2">
    <name type="scientific">Menopon gallinae</name>
    <name type="common">poultry shaft louse</name>
    <dbReference type="NCBI Taxonomy" id="328185"/>
    <lineage>
        <taxon>Eukaryota</taxon>
        <taxon>Metazoa</taxon>
        <taxon>Ecdysozoa</taxon>
        <taxon>Arthropoda</taxon>
        <taxon>Hexapoda</taxon>
        <taxon>Insecta</taxon>
        <taxon>Pterygota</taxon>
        <taxon>Neoptera</taxon>
        <taxon>Paraneoptera</taxon>
        <taxon>Psocodea</taxon>
        <taxon>Troctomorpha</taxon>
        <taxon>Phthiraptera</taxon>
        <taxon>Amblycera</taxon>
        <taxon>Menoponidae</taxon>
        <taxon>Menopon</taxon>
    </lineage>
</organism>
<accession>A0AAW2I466</accession>
<dbReference type="GO" id="GO:0070004">
    <property type="term" value="F:cysteine-type exopeptidase activity"/>
    <property type="evidence" value="ECO:0007669"/>
    <property type="project" value="InterPro"/>
</dbReference>
<evidence type="ECO:0000313" key="2">
    <source>
        <dbReference type="EMBL" id="KAL0277175.1"/>
    </source>
</evidence>
<dbReference type="GO" id="GO:0016805">
    <property type="term" value="F:dipeptidase activity"/>
    <property type="evidence" value="ECO:0007669"/>
    <property type="project" value="InterPro"/>
</dbReference>
<evidence type="ECO:0000256" key="1">
    <source>
        <dbReference type="ARBA" id="ARBA00005705"/>
    </source>
</evidence>
<dbReference type="PANTHER" id="PTHR12994">
    <property type="entry name" value="SECERNIN"/>
    <property type="match status" value="1"/>
</dbReference>
<dbReference type="Pfam" id="PF03577">
    <property type="entry name" value="Peptidase_C69"/>
    <property type="match status" value="1"/>
</dbReference>
<sequence length="394" mass="43821">MELVSCNSFVVLPPLTGNGSVIFGKNSDRPEGEVQELIYEPPNCTTEKTLKCTFIEIDQVEMTYGVILSKPAWMWGCEMGANDQGVVIGNQPVLTRLKCSASKKALLGTDLARLALERSKTAEEAVDVITNLLAQYGQGGSYSDTLSDFSYHNSFLIADATEAWVLETADVHWVAEKVTTGCRNISSCLSIESNFDKQSRDVIIFAKRHGLWNGEGNFSFSAAYSEIGTGITKKYQKGVDLLQRYTHINGFCVNDMFSILRNSEISCGPEDCFPTAASQVSSLSSKKPSCHWFTATPNPILSVFKPFVFTPNVRISHHTTSPVPESSRRHSLYRLHAIASKSAETKVISLLQEMEQNCLEEVEKFLEDFEEGQPLTEVDELMKDVVETEIKFYK</sequence>
<dbReference type="EMBL" id="JARGDH010000002">
    <property type="protein sequence ID" value="KAL0277175.1"/>
    <property type="molecule type" value="Genomic_DNA"/>
</dbReference>
<dbReference type="PANTHER" id="PTHR12994:SF17">
    <property type="entry name" value="LD30995P"/>
    <property type="match status" value="1"/>
</dbReference>
<dbReference type="Gene3D" id="3.60.60.10">
    <property type="entry name" value="Penicillin V Acylase, Chain A"/>
    <property type="match status" value="1"/>
</dbReference>
<protein>
    <recommendedName>
        <fullName evidence="3">Secernin-3</fullName>
    </recommendedName>
</protein>
<evidence type="ECO:0008006" key="3">
    <source>
        <dbReference type="Google" id="ProtNLM"/>
    </source>
</evidence>
<proteinExistence type="inferred from homology"/>
<name>A0AAW2I466_9NEOP</name>
<dbReference type="GO" id="GO:0006508">
    <property type="term" value="P:proteolysis"/>
    <property type="evidence" value="ECO:0007669"/>
    <property type="project" value="InterPro"/>
</dbReference>
<dbReference type="AlphaFoldDB" id="A0AAW2I466"/>
<comment type="caution">
    <text evidence="2">The sequence shown here is derived from an EMBL/GenBank/DDBJ whole genome shotgun (WGS) entry which is preliminary data.</text>
</comment>
<comment type="similarity">
    <text evidence="1">Belongs to the peptidase C69 family. Secernin subfamily.</text>
</comment>